<dbReference type="InterPro" id="IPR042067">
    <property type="entry name" value="Sip3_PH"/>
</dbReference>
<dbReference type="SMART" id="SM00233">
    <property type="entry name" value="PH"/>
    <property type="match status" value="1"/>
</dbReference>
<dbReference type="Pfam" id="PF16016">
    <property type="entry name" value="VASt"/>
    <property type="match status" value="1"/>
</dbReference>
<feature type="domain" description="VASt" evidence="7">
    <location>
        <begin position="887"/>
        <end position="1052"/>
    </location>
</feature>
<evidence type="ECO:0000259" key="6">
    <source>
        <dbReference type="PROSITE" id="PS50003"/>
    </source>
</evidence>
<keyword evidence="2 5" id="KW-0812">Transmembrane</keyword>
<dbReference type="EMBL" id="JAVHJO010000003">
    <property type="protein sequence ID" value="KAK6542221.1"/>
    <property type="molecule type" value="Genomic_DNA"/>
</dbReference>
<keyword evidence="4 5" id="KW-0472">Membrane</keyword>
<comment type="caution">
    <text evidence="8">The sequence shown here is derived from an EMBL/GenBank/DDBJ whole genome shotgun (WGS) entry which is preliminary data.</text>
</comment>
<evidence type="ECO:0000313" key="8">
    <source>
        <dbReference type="EMBL" id="KAK6542221.1"/>
    </source>
</evidence>
<evidence type="ECO:0000256" key="2">
    <source>
        <dbReference type="ARBA" id="ARBA00022692"/>
    </source>
</evidence>
<dbReference type="Proteomes" id="UP001365542">
    <property type="component" value="Unassembled WGS sequence"/>
</dbReference>
<feature type="transmembrane region" description="Helical" evidence="5">
    <location>
        <begin position="1129"/>
        <end position="1150"/>
    </location>
</feature>
<dbReference type="InterPro" id="IPR011993">
    <property type="entry name" value="PH-like_dom_sf"/>
</dbReference>
<organism evidence="8 9">
    <name type="scientific">Orbilia ellipsospora</name>
    <dbReference type="NCBI Taxonomy" id="2528407"/>
    <lineage>
        <taxon>Eukaryota</taxon>
        <taxon>Fungi</taxon>
        <taxon>Dikarya</taxon>
        <taxon>Ascomycota</taxon>
        <taxon>Pezizomycotina</taxon>
        <taxon>Orbiliomycetes</taxon>
        <taxon>Orbiliales</taxon>
        <taxon>Orbiliaceae</taxon>
        <taxon>Orbilia</taxon>
    </lineage>
</organism>
<dbReference type="GO" id="GO:0016020">
    <property type="term" value="C:membrane"/>
    <property type="evidence" value="ECO:0007669"/>
    <property type="project" value="UniProtKB-SubCell"/>
</dbReference>
<dbReference type="Pfam" id="PF16746">
    <property type="entry name" value="BAR_3"/>
    <property type="match status" value="1"/>
</dbReference>
<dbReference type="Gene3D" id="1.20.1270.60">
    <property type="entry name" value="Arfaptin homology (AH) domain/BAR domain"/>
    <property type="match status" value="1"/>
</dbReference>
<dbReference type="Gene3D" id="2.30.29.30">
    <property type="entry name" value="Pleckstrin-homology domain (PH domain)/Phosphotyrosine-binding domain (PTB)"/>
    <property type="match status" value="1"/>
</dbReference>
<dbReference type="GO" id="GO:0005737">
    <property type="term" value="C:cytoplasm"/>
    <property type="evidence" value="ECO:0007669"/>
    <property type="project" value="InterPro"/>
</dbReference>
<dbReference type="PROSITE" id="PS50003">
    <property type="entry name" value="PH_DOMAIN"/>
    <property type="match status" value="1"/>
</dbReference>
<dbReference type="CDD" id="cd13280">
    <property type="entry name" value="PH_SIP3"/>
    <property type="match status" value="1"/>
</dbReference>
<evidence type="ECO:0000256" key="5">
    <source>
        <dbReference type="SAM" id="Phobius"/>
    </source>
</evidence>
<dbReference type="InterPro" id="IPR027267">
    <property type="entry name" value="AH/BAR_dom_sf"/>
</dbReference>
<dbReference type="InterPro" id="IPR004148">
    <property type="entry name" value="BAR_dom"/>
</dbReference>
<dbReference type="InterPro" id="IPR031968">
    <property type="entry name" value="VASt"/>
</dbReference>
<dbReference type="CDD" id="cd07609">
    <property type="entry name" value="BAR_SIP3_fungi"/>
    <property type="match status" value="1"/>
</dbReference>
<reference evidence="8 9" key="1">
    <citation type="submission" date="2019-10" db="EMBL/GenBank/DDBJ databases">
        <authorList>
            <person name="Palmer J.M."/>
        </authorList>
    </citation>
    <scope>NUCLEOTIDE SEQUENCE [LARGE SCALE GENOMIC DNA]</scope>
    <source>
        <strain evidence="8 9">TWF694</strain>
    </source>
</reference>
<accession>A0AAV9XJT5</accession>
<keyword evidence="3 5" id="KW-1133">Transmembrane helix</keyword>
<feature type="domain" description="PH" evidence="6">
    <location>
        <begin position="295"/>
        <end position="400"/>
    </location>
</feature>
<evidence type="ECO:0000256" key="4">
    <source>
        <dbReference type="ARBA" id="ARBA00023136"/>
    </source>
</evidence>
<dbReference type="Pfam" id="PF00169">
    <property type="entry name" value="PH"/>
    <property type="match status" value="1"/>
</dbReference>
<dbReference type="InterPro" id="IPR001849">
    <property type="entry name" value="PH_domain"/>
</dbReference>
<dbReference type="InterPro" id="IPR039463">
    <property type="entry name" value="Sip3/Lam1_BAR"/>
</dbReference>
<evidence type="ECO:0000259" key="7">
    <source>
        <dbReference type="PROSITE" id="PS51778"/>
    </source>
</evidence>
<evidence type="ECO:0000256" key="1">
    <source>
        <dbReference type="ARBA" id="ARBA00004370"/>
    </source>
</evidence>
<protein>
    <submittedName>
        <fullName evidence="8">SNF1-interacting protein</fullName>
    </submittedName>
</protein>
<keyword evidence="9" id="KW-1185">Reference proteome</keyword>
<evidence type="ECO:0000313" key="9">
    <source>
        <dbReference type="Proteomes" id="UP001365542"/>
    </source>
</evidence>
<name>A0AAV9XJT5_9PEZI</name>
<sequence>MAIPLSLIPVNLKESALDSPTFRANAVHFCEQVDAVEKWLEAYVRSMLKVCQEVGGLEEALATNFALSLPTLVSESMLDQDYSLLAVELFAEAGREFWSVAIAYSKRLQPQMIDPLTGFLRNDVRQFKECRRTFETAQQRYDILLQRYAGQSKGKEASALREDAFQLHESRKMYIRSSFDFCVKAPELRASLDRIVTRVTTDLWREQVRYRRGFSLSLDLYESKMDRIRCWSDAMEDSAKIFKQELAMARRDMEEQARLVSKPSRELDDYSSSTVPFLTTRGKESVGPVAKDGEVSEKQGWLFIRSSTGKQGARSTWTRRWCFVKDGIFGSLVLQGQGAKGSGVEETEKIGLLLCNVKPAFQEDRRFCFEIKTKDISIILQAETQQELTTWLQVFEAAKRAAVLSSSSTTTSVSAFAISPPSAEFASPQTLRLEEIEKANTLNISNLEPVMRASTELGKRALVVSDDISPPVQSSRLGQILDMPSRRNVNASQGLSSERKSLPGGGGIQALISASHGALPLNAVPATAISPMISPSALPNISNLQKTGPLLEAGISSLAPRTLVSLPMSTSLSKQAVAASAVSDYSSTLPGGLMANSWGTSNWGISGRQDEYAIRPLDTSSAKEKIILASPTSPPADSIYSHRKAMSLDLETQSPAVPLPQSSAKIDYYPRNYPDELRQHDAQFRILFSEVPREEILLLVFRATWKPNDAQEFPGRVFVTYNAMYFYSHYLGLVLVNKIRLQFITSVRATPGKASDQLHLHLKEAEELGPLSDEDIAVTTFLEPIWLLQKRLRYLVSLAGLEEPTPLYQIVESLTKMENEPQQSPTSDSWEEISMGEGVEERLPNPSPSFQGTSMRHLVEKATGLKSPDFQSQISPVKPVTIVPPAGTSQYFTETYPLSAKSLFCLVFGDKSQVFPGFYSKRRSSELLCGPWVRSSGYIGRRIFAYTNRKGIPSNTQDSQIIQALEDNRYYMVLDRKTPWMVPASQSLLLETTIAIAQVSKNTASISLWIGIKWLKEPKFWKDTISNHAIQVLRDDTQDLASIISNEVNKAGPNSKLYKITNQYGQVSITNDSDGTRLSQMVPHGPPSAIMPDFTYSGFLIRGLTAMAIQCAKVTSRGVTFAIHRILKFVQVNLILLVLLGISIALNLVVSTGTIKDLWHDKAALSYIGKIGVVQTNTMKRSITIQEIELVTQLGMPRFNAVDGPCFQKFLSVHALTDDEAGTGNEANTRPFSRRLELTRRKLGVYRHDILVTLSLINRLEKSVLLSEWESWVWKEKSRCQQAKTTLQNSTLFSEQELGHRSTSIESYCRSCERSTFVDYPEDKQAT</sequence>
<dbReference type="PANTHER" id="PTHR14248">
    <property type="entry name" value="CYCLIN Y, ISOFORM A"/>
    <property type="match status" value="1"/>
</dbReference>
<proteinExistence type="predicted"/>
<comment type="subcellular location">
    <subcellularLocation>
        <location evidence="1">Membrane</location>
    </subcellularLocation>
</comment>
<dbReference type="PROSITE" id="PS51778">
    <property type="entry name" value="VAST"/>
    <property type="match status" value="1"/>
</dbReference>
<dbReference type="SUPFAM" id="SSF50729">
    <property type="entry name" value="PH domain-like"/>
    <property type="match status" value="1"/>
</dbReference>
<dbReference type="SUPFAM" id="SSF103657">
    <property type="entry name" value="BAR/IMD domain-like"/>
    <property type="match status" value="1"/>
</dbReference>
<gene>
    <name evidence="8" type="primary">SIP3_1</name>
    <name evidence="8" type="ORF">TWF694_007979</name>
</gene>
<evidence type="ECO:0000256" key="3">
    <source>
        <dbReference type="ARBA" id="ARBA00022989"/>
    </source>
</evidence>